<name>A0A7X1B7T8_9BACT</name>
<dbReference type="Proteomes" id="UP000526501">
    <property type="component" value="Unassembled WGS sequence"/>
</dbReference>
<sequence length="198" mass="22362">MPNSVLPSQSEPLSTRLKSLIAEIERSAKMAHLVSRNADGIASENKSSTRNAFAFETVASQMKTISEDALSRISVLREILSEMDSLTSTINLAGRQRMLSQRMMKLVLTQRFEEIDSPDLDEEIRETKLLFDKSMEELINNPLNTPSIKNKLLLTQGVWQCFLGSLNRKDYKSAAEENESVLKEMNEAVQLYKSLVHP</sequence>
<proteinExistence type="predicted"/>
<keyword evidence="4" id="KW-0472">Membrane</keyword>
<protein>
    <submittedName>
        <fullName evidence="6">Type IV pili methyl-accepting chemotaxis transducer N-terminal domain-containing protein</fullName>
    </submittedName>
</protein>
<dbReference type="AlphaFoldDB" id="A0A7X1B7T8"/>
<dbReference type="EMBL" id="JACHVC010000012">
    <property type="protein sequence ID" value="MBC2607268.1"/>
    <property type="molecule type" value="Genomic_DNA"/>
</dbReference>
<dbReference type="InterPro" id="IPR029095">
    <property type="entry name" value="NarX-like_N"/>
</dbReference>
<evidence type="ECO:0000256" key="1">
    <source>
        <dbReference type="ARBA" id="ARBA00004141"/>
    </source>
</evidence>
<dbReference type="GO" id="GO:0016020">
    <property type="term" value="C:membrane"/>
    <property type="evidence" value="ECO:0007669"/>
    <property type="project" value="UniProtKB-SubCell"/>
</dbReference>
<evidence type="ECO:0000256" key="3">
    <source>
        <dbReference type="ARBA" id="ARBA00022989"/>
    </source>
</evidence>
<comment type="subcellular location">
    <subcellularLocation>
        <location evidence="1">Membrane</location>
        <topology evidence="1">Multi-pass membrane protein</topology>
    </subcellularLocation>
</comment>
<evidence type="ECO:0000313" key="6">
    <source>
        <dbReference type="EMBL" id="MBC2607268.1"/>
    </source>
</evidence>
<evidence type="ECO:0000256" key="2">
    <source>
        <dbReference type="ARBA" id="ARBA00022692"/>
    </source>
</evidence>
<dbReference type="Pfam" id="PF13675">
    <property type="entry name" value="PilJ"/>
    <property type="match status" value="1"/>
</dbReference>
<evidence type="ECO:0000313" key="7">
    <source>
        <dbReference type="Proteomes" id="UP000526501"/>
    </source>
</evidence>
<evidence type="ECO:0000256" key="4">
    <source>
        <dbReference type="ARBA" id="ARBA00023136"/>
    </source>
</evidence>
<gene>
    <name evidence="6" type="ORF">H5P27_14535</name>
</gene>
<reference evidence="6 7" key="1">
    <citation type="submission" date="2020-07" db="EMBL/GenBank/DDBJ databases">
        <authorList>
            <person name="Feng X."/>
        </authorList>
    </citation>
    <scope>NUCLEOTIDE SEQUENCE [LARGE SCALE GENOMIC DNA]</scope>
    <source>
        <strain evidence="6 7">JCM23202</strain>
    </source>
</reference>
<comment type="caution">
    <text evidence="6">The sequence shown here is derived from an EMBL/GenBank/DDBJ whole genome shotgun (WGS) entry which is preliminary data.</text>
</comment>
<organism evidence="6 7">
    <name type="scientific">Pelagicoccus albus</name>
    <dbReference type="NCBI Taxonomy" id="415222"/>
    <lineage>
        <taxon>Bacteria</taxon>
        <taxon>Pseudomonadati</taxon>
        <taxon>Verrucomicrobiota</taxon>
        <taxon>Opitutia</taxon>
        <taxon>Puniceicoccales</taxon>
        <taxon>Pelagicoccaceae</taxon>
        <taxon>Pelagicoccus</taxon>
    </lineage>
</organism>
<keyword evidence="7" id="KW-1185">Reference proteome</keyword>
<dbReference type="RefSeq" id="WP_185661119.1">
    <property type="nucleotide sequence ID" value="NZ_CAWPOO010000012.1"/>
</dbReference>
<keyword evidence="3" id="KW-1133">Transmembrane helix</keyword>
<evidence type="ECO:0000259" key="5">
    <source>
        <dbReference type="Pfam" id="PF13675"/>
    </source>
</evidence>
<keyword evidence="2" id="KW-0812">Transmembrane</keyword>
<accession>A0A7X1B7T8</accession>
<feature type="domain" description="NarX-like N-terminal" evidence="5">
    <location>
        <begin position="80"/>
        <end position="153"/>
    </location>
</feature>